<name>A0A817QDM8_9BILA</name>
<dbReference type="EMBL" id="CAJNXB010001921">
    <property type="protein sequence ID" value="CAF3202367.1"/>
    <property type="molecule type" value="Genomic_DNA"/>
</dbReference>
<accession>A0A817QDM8</accession>
<evidence type="ECO:0000313" key="1">
    <source>
        <dbReference type="EMBL" id="CAF3202367.1"/>
    </source>
</evidence>
<protein>
    <submittedName>
        <fullName evidence="1">Uncharacterized protein</fullName>
    </submittedName>
</protein>
<reference evidence="1" key="1">
    <citation type="submission" date="2021-02" db="EMBL/GenBank/DDBJ databases">
        <authorList>
            <person name="Nowell W R."/>
        </authorList>
    </citation>
    <scope>NUCLEOTIDE SEQUENCE</scope>
</reference>
<comment type="caution">
    <text evidence="1">The sequence shown here is derived from an EMBL/GenBank/DDBJ whole genome shotgun (WGS) entry which is preliminary data.</text>
</comment>
<evidence type="ECO:0000313" key="2">
    <source>
        <dbReference type="Proteomes" id="UP000663825"/>
    </source>
</evidence>
<dbReference type="Proteomes" id="UP000663825">
    <property type="component" value="Unassembled WGS sequence"/>
</dbReference>
<organism evidence="1 2">
    <name type="scientific">Rotaria socialis</name>
    <dbReference type="NCBI Taxonomy" id="392032"/>
    <lineage>
        <taxon>Eukaryota</taxon>
        <taxon>Metazoa</taxon>
        <taxon>Spiralia</taxon>
        <taxon>Gnathifera</taxon>
        <taxon>Rotifera</taxon>
        <taxon>Eurotatoria</taxon>
        <taxon>Bdelloidea</taxon>
        <taxon>Philodinida</taxon>
        <taxon>Philodinidae</taxon>
        <taxon>Rotaria</taxon>
    </lineage>
</organism>
<dbReference type="OrthoDB" id="10053464at2759"/>
<dbReference type="AlphaFoldDB" id="A0A817QDM8"/>
<gene>
    <name evidence="1" type="ORF">TIS948_LOCUS12664</name>
</gene>
<proteinExistence type="predicted"/>
<sequence length="336" mass="40372">MKFFNEIFDYFNGDEIVETFSKLNSRFQQLLHSSSILIKTHFYLFYYEEMINKDHKLEIFSNKSCSNLKILSISCSQNIILLDAHRWEHFILHYYPELEKFYFIYYDGIDNDNQYEIYSGGINQFSSTFWIERKWIFNVKIDNTDIEYMICPYKYIDEYFFLQKINCSVFFFFRKIWYDSIHDKNIKYSASTTLILANFVTSSYGEIPFEKTRRVLTITQIYHLIIIEKHSSVHVLIQLISLLSDLITFKLCSLSSDDRTQYIVRELCRLGSIKCQSKTTKEINNRSFCFIRSLCFHAPAVDDQVIENLEKMINYEQLLIQFTTKRISDNIYLQWT</sequence>